<feature type="domain" description="Glycosyltransferase family 28 N-terminal" evidence="3">
    <location>
        <begin position="132"/>
        <end position="173"/>
    </location>
</feature>
<evidence type="ECO:0008006" key="7">
    <source>
        <dbReference type="Google" id="ProtNLM"/>
    </source>
</evidence>
<dbReference type="OrthoDB" id="5835829at2759"/>
<dbReference type="GO" id="GO:0005975">
    <property type="term" value="P:carbohydrate metabolic process"/>
    <property type="evidence" value="ECO:0007669"/>
    <property type="project" value="InterPro"/>
</dbReference>
<feature type="region of interest" description="Disordered" evidence="2">
    <location>
        <begin position="861"/>
        <end position="905"/>
    </location>
</feature>
<evidence type="ECO:0000313" key="5">
    <source>
        <dbReference type="EMBL" id="GHJ85512.1"/>
    </source>
</evidence>
<evidence type="ECO:0000259" key="3">
    <source>
        <dbReference type="Pfam" id="PF03033"/>
    </source>
</evidence>
<dbReference type="FunFam" id="3.40.50.2000:FF:000009">
    <property type="entry name" value="Sterol 3-beta-glucosyltransferase UGT80A2"/>
    <property type="match status" value="1"/>
</dbReference>
<dbReference type="InterPro" id="IPR002213">
    <property type="entry name" value="UDP_glucos_trans"/>
</dbReference>
<protein>
    <recommendedName>
        <fullName evidence="7">Glycosyltransferase family 28 N-terminal domain-containing protein</fullName>
    </recommendedName>
</protein>
<evidence type="ECO:0000256" key="2">
    <source>
        <dbReference type="SAM" id="MobiDB-lite"/>
    </source>
</evidence>
<evidence type="ECO:0000259" key="4">
    <source>
        <dbReference type="Pfam" id="PF06722"/>
    </source>
</evidence>
<sequence>MDHSPPGMHTNHTFGQASNFDLAISSRHSSGSSLPYLNEPDLGSDSDSESAGDSVGNGQRVTLDGKGMYSRADMNADGRIEVLLDLKHQGVLDLPGQYALSVIEQGMEIPPRDSTSKRSSDGFASDCPALSIVIQIVGSRGDVQPYLSLAIDLILLAGHRVRIATHGDFKDFVLVTGRRVLRRRWQAMVQQGHVKAQGHTAAHGNALAQKLEFFLAGGSPKELMAYMVKNPGLMPGYDSLTNGDVHSKRRMVKEVSNDMLQNFYHSLYFPDAETGKAFACDAIIANPPSFAAPHLAEAFGLPLMLSFTMAWSPTAQWAHPLVNIKQSNASPQLGNYLSFGLAELMTWQGLASVINKFRTKTLGIHPLSNREGVGLADRLKVPFMYCWSPSVIPKPADWKEHIEVVGYFFLNDSEYEPNAELTNFLKAGPPPIYIGFGSIVVDDPDALTAIIFEATKLAGVRALVSAGWSALGGNNVPDNIHLLGPIPHEWLFAEGRVAAVVHHGGAGTTAIGLRNGLPTVIVPFFGDQPWQGDMVANAGAGPKPIPFKKLTVEILAEAITSALSPEAQCSAGKLGKAIRQEHGESSGVASFHRHLPLLHMRCDLQADQVAAWWSAKYALRLGTLAAAVLLDRGLIKPEDIETCRAREYLSTQKELFPLEGGIGSILELMVTQTTAIAQLFYKPKKGAIKTFTVWPLAIVELHASLNSLPRFYGSKVRTQEVSGLRSGLKEGGKSVFYGYADAFSGLITTPKRGFEKAKGAAGAFGGVLTSLMDLSLKPAFGLLGMIAHPLKGAFLSYDRWKRQGLDPLRPSRFQIGQDLLSETSEWQRDAIVEAFEQAVLITDQRKTKLRQEALLAMQDADTGNEASASPLPLSYDNGGLPGKYRKKEQPSRSTTREKSNTKHFV</sequence>
<organism evidence="5 6">
    <name type="scientific">Naganishia liquefaciens</name>
    <dbReference type="NCBI Taxonomy" id="104408"/>
    <lineage>
        <taxon>Eukaryota</taxon>
        <taxon>Fungi</taxon>
        <taxon>Dikarya</taxon>
        <taxon>Basidiomycota</taxon>
        <taxon>Agaricomycotina</taxon>
        <taxon>Tremellomycetes</taxon>
        <taxon>Filobasidiales</taxon>
        <taxon>Filobasidiaceae</taxon>
        <taxon>Naganishia</taxon>
    </lineage>
</organism>
<dbReference type="Gene3D" id="3.40.50.2000">
    <property type="entry name" value="Glycogen Phosphorylase B"/>
    <property type="match status" value="3"/>
</dbReference>
<keyword evidence="6" id="KW-1185">Reference proteome</keyword>
<dbReference type="AlphaFoldDB" id="A0A8H3YER4"/>
<dbReference type="EMBL" id="BLZA01000011">
    <property type="protein sequence ID" value="GHJ85512.1"/>
    <property type="molecule type" value="Genomic_DNA"/>
</dbReference>
<dbReference type="Proteomes" id="UP000620104">
    <property type="component" value="Unassembled WGS sequence"/>
</dbReference>
<dbReference type="CDD" id="cd03784">
    <property type="entry name" value="GT1_Gtf-like"/>
    <property type="match status" value="1"/>
</dbReference>
<name>A0A8H3YER4_9TREE</name>
<keyword evidence="1" id="KW-0808">Transferase</keyword>
<dbReference type="Pfam" id="PF03033">
    <property type="entry name" value="Glyco_transf_28"/>
    <property type="match status" value="1"/>
</dbReference>
<feature type="region of interest" description="Disordered" evidence="2">
    <location>
        <begin position="29"/>
        <end position="66"/>
    </location>
</feature>
<reference evidence="5" key="1">
    <citation type="submission" date="2020-07" db="EMBL/GenBank/DDBJ databases">
        <title>Draft Genome Sequence of a Deep-Sea Yeast, Naganishia (Cryptococcus) liquefaciens strain N6.</title>
        <authorList>
            <person name="Han Y.W."/>
            <person name="Kajitani R."/>
            <person name="Morimoto H."/>
            <person name="Parhat M."/>
            <person name="Tsubouchi H."/>
            <person name="Bakenova O."/>
            <person name="Ogata M."/>
            <person name="Argunhan B."/>
            <person name="Aoki R."/>
            <person name="Kajiwara S."/>
            <person name="Itoh T."/>
            <person name="Iwasaki H."/>
        </authorList>
    </citation>
    <scope>NUCLEOTIDE SEQUENCE</scope>
    <source>
        <strain evidence="5">N6</strain>
    </source>
</reference>
<dbReference type="SUPFAM" id="SSF53756">
    <property type="entry name" value="UDP-Glycosyltransferase/glycogen phosphorylase"/>
    <property type="match status" value="1"/>
</dbReference>
<dbReference type="InterPro" id="IPR004276">
    <property type="entry name" value="GlycoTrans_28_N"/>
</dbReference>
<feature type="domain" description="Erythromycin biosynthesis protein CIII-like C-terminal" evidence="4">
    <location>
        <begin position="474"/>
        <end position="565"/>
    </location>
</feature>
<proteinExistence type="predicted"/>
<dbReference type="Pfam" id="PF06722">
    <property type="entry name" value="EryCIII-like_C"/>
    <property type="match status" value="1"/>
</dbReference>
<comment type="caution">
    <text evidence="5">The sequence shown here is derived from an EMBL/GenBank/DDBJ whole genome shotgun (WGS) entry which is preliminary data.</text>
</comment>
<dbReference type="PANTHER" id="PTHR48050:SF13">
    <property type="entry name" value="STEROL 3-BETA-GLUCOSYLTRANSFERASE UGT80A2"/>
    <property type="match status" value="1"/>
</dbReference>
<dbReference type="PANTHER" id="PTHR48050">
    <property type="entry name" value="STEROL 3-BETA-GLUCOSYLTRANSFERASE"/>
    <property type="match status" value="1"/>
</dbReference>
<feature type="compositionally biased region" description="Basic and acidic residues" evidence="2">
    <location>
        <begin position="887"/>
        <end position="905"/>
    </location>
</feature>
<evidence type="ECO:0000256" key="1">
    <source>
        <dbReference type="ARBA" id="ARBA00022679"/>
    </source>
</evidence>
<dbReference type="InterPro" id="IPR050426">
    <property type="entry name" value="Glycosyltransferase_28"/>
</dbReference>
<accession>A0A8H3YER4</accession>
<evidence type="ECO:0000313" key="6">
    <source>
        <dbReference type="Proteomes" id="UP000620104"/>
    </source>
</evidence>
<gene>
    <name evidence="5" type="ORF">NliqN6_1914</name>
</gene>
<dbReference type="InterPro" id="IPR010610">
    <property type="entry name" value="EryCIII-like_C"/>
</dbReference>
<dbReference type="GO" id="GO:0016906">
    <property type="term" value="F:sterol 3-beta-glucosyltransferase activity"/>
    <property type="evidence" value="ECO:0007669"/>
    <property type="project" value="UniProtKB-ARBA"/>
</dbReference>